<proteinExistence type="predicted"/>
<dbReference type="SMART" id="SM00320">
    <property type="entry name" value="WD40"/>
    <property type="match status" value="3"/>
</dbReference>
<dbReference type="AlphaFoldDB" id="A0ABD0X7T0"/>
<dbReference type="InterPro" id="IPR036322">
    <property type="entry name" value="WD40_repeat_dom_sf"/>
</dbReference>
<dbReference type="EMBL" id="JAGEUA010000003">
    <property type="protein sequence ID" value="KAL0994042.1"/>
    <property type="molecule type" value="Genomic_DNA"/>
</dbReference>
<dbReference type="PANTHER" id="PTHR46947">
    <property type="entry name" value="WD REPEAT-CONTAINING PROTEIN 73"/>
    <property type="match status" value="1"/>
</dbReference>
<evidence type="ECO:0000313" key="2">
    <source>
        <dbReference type="EMBL" id="KAL0994042.1"/>
    </source>
</evidence>
<accession>A0ABD0X7T0</accession>
<sequence>MGEASSDENDLDDWFIESLRIYSNIHEYQLEHPTRVIEWTAEKTICVAGYHSSSKSEILELLLPPKLFADDNQGLCAERDFKVVHGGFSDGPIHCLKHIPGSRCVVTNDGFSSNLQVWNVGGDDSDVLKKTGDIHLKTSSSDKGVKIAPELATGNTCILHGSQMNDIQLTELTSGKPLYSVGTDIPDVLSSLQFVSSSVFLCCTRNGDLYVGDTRKPSAAQKSPAGGSKGIQWCMGVRTDLSSADPSSCSVARLSSFCQVVVSDLRNLKDPICKAQLDVQRKTTSDDFMSVTWAPALDNCLAVSGFDGMVHIYDTVSWRPELMEFQPLFIHRGHMMSDDQLDASSFVVTTHVWHPSRPRTVISAAVDGSVHVWDWVDRGTASCCRSGTLSVQ</sequence>
<dbReference type="PROSITE" id="PS50082">
    <property type="entry name" value="WD_REPEATS_2"/>
    <property type="match status" value="1"/>
</dbReference>
<dbReference type="PANTHER" id="PTHR46947:SF1">
    <property type="entry name" value="WD REPEAT-CONTAINING PROTEIN 73"/>
    <property type="match status" value="1"/>
</dbReference>
<dbReference type="InterPro" id="IPR001680">
    <property type="entry name" value="WD40_rpt"/>
</dbReference>
<dbReference type="InterPro" id="IPR015943">
    <property type="entry name" value="WD40/YVTN_repeat-like_dom_sf"/>
</dbReference>
<comment type="caution">
    <text evidence="2">The sequence shown here is derived from an EMBL/GenBank/DDBJ whole genome shotgun (WGS) entry which is preliminary data.</text>
</comment>
<name>A0ABD0X7T0_UMBPY</name>
<evidence type="ECO:0008006" key="4">
    <source>
        <dbReference type="Google" id="ProtNLM"/>
    </source>
</evidence>
<feature type="repeat" description="WD" evidence="1">
    <location>
        <begin position="341"/>
        <end position="374"/>
    </location>
</feature>
<reference evidence="2 3" key="1">
    <citation type="submission" date="2024-06" db="EMBL/GenBank/DDBJ databases">
        <authorList>
            <person name="Pan Q."/>
            <person name="Wen M."/>
            <person name="Jouanno E."/>
            <person name="Zahm M."/>
            <person name="Klopp C."/>
            <person name="Cabau C."/>
            <person name="Louis A."/>
            <person name="Berthelot C."/>
            <person name="Parey E."/>
            <person name="Roest Crollius H."/>
            <person name="Montfort J."/>
            <person name="Robinson-Rechavi M."/>
            <person name="Bouchez O."/>
            <person name="Lampietro C."/>
            <person name="Lopez Roques C."/>
            <person name="Donnadieu C."/>
            <person name="Postlethwait J."/>
            <person name="Bobe J."/>
            <person name="Verreycken H."/>
            <person name="Guiguen Y."/>
        </authorList>
    </citation>
    <scope>NUCLEOTIDE SEQUENCE [LARGE SCALE GENOMIC DNA]</scope>
    <source>
        <strain evidence="2">Up_M1</strain>
        <tissue evidence="2">Testis</tissue>
    </source>
</reference>
<keyword evidence="3" id="KW-1185">Reference proteome</keyword>
<protein>
    <recommendedName>
        <fullName evidence="4">WD repeat-containing protein 73</fullName>
    </recommendedName>
</protein>
<dbReference type="Gene3D" id="2.130.10.10">
    <property type="entry name" value="YVTN repeat-like/Quinoprotein amine dehydrogenase"/>
    <property type="match status" value="1"/>
</dbReference>
<dbReference type="Proteomes" id="UP001557470">
    <property type="component" value="Unassembled WGS sequence"/>
</dbReference>
<gene>
    <name evidence="2" type="ORF">UPYG_G00117060</name>
</gene>
<dbReference type="InterPro" id="IPR042795">
    <property type="entry name" value="Wdr73"/>
</dbReference>
<evidence type="ECO:0000256" key="1">
    <source>
        <dbReference type="PROSITE-ProRule" id="PRU00221"/>
    </source>
</evidence>
<evidence type="ECO:0000313" key="3">
    <source>
        <dbReference type="Proteomes" id="UP001557470"/>
    </source>
</evidence>
<organism evidence="2 3">
    <name type="scientific">Umbra pygmaea</name>
    <name type="common">Eastern mudminnow</name>
    <dbReference type="NCBI Taxonomy" id="75934"/>
    <lineage>
        <taxon>Eukaryota</taxon>
        <taxon>Metazoa</taxon>
        <taxon>Chordata</taxon>
        <taxon>Craniata</taxon>
        <taxon>Vertebrata</taxon>
        <taxon>Euteleostomi</taxon>
        <taxon>Actinopterygii</taxon>
        <taxon>Neopterygii</taxon>
        <taxon>Teleostei</taxon>
        <taxon>Protacanthopterygii</taxon>
        <taxon>Esociformes</taxon>
        <taxon>Umbridae</taxon>
        <taxon>Umbra</taxon>
    </lineage>
</organism>
<dbReference type="SUPFAM" id="SSF50978">
    <property type="entry name" value="WD40 repeat-like"/>
    <property type="match status" value="1"/>
</dbReference>
<keyword evidence="1" id="KW-0853">WD repeat</keyword>